<dbReference type="EMBL" id="CATQJL010000316">
    <property type="protein sequence ID" value="CAJ0607013.1"/>
    <property type="molecule type" value="Genomic_DNA"/>
</dbReference>
<feature type="region of interest" description="Disordered" evidence="1">
    <location>
        <begin position="40"/>
        <end position="62"/>
    </location>
</feature>
<evidence type="ECO:0000256" key="1">
    <source>
        <dbReference type="SAM" id="MobiDB-lite"/>
    </source>
</evidence>
<organism evidence="2 3">
    <name type="scientific">Cylicocyclus nassatus</name>
    <name type="common">Nematode worm</name>
    <dbReference type="NCBI Taxonomy" id="53992"/>
    <lineage>
        <taxon>Eukaryota</taxon>
        <taxon>Metazoa</taxon>
        <taxon>Ecdysozoa</taxon>
        <taxon>Nematoda</taxon>
        <taxon>Chromadorea</taxon>
        <taxon>Rhabditida</taxon>
        <taxon>Rhabditina</taxon>
        <taxon>Rhabditomorpha</taxon>
        <taxon>Strongyloidea</taxon>
        <taxon>Strongylidae</taxon>
        <taxon>Cylicocyclus</taxon>
    </lineage>
</organism>
<gene>
    <name evidence="2" type="ORF">CYNAS_LOCUS18996</name>
</gene>
<evidence type="ECO:0000313" key="2">
    <source>
        <dbReference type="EMBL" id="CAJ0607013.1"/>
    </source>
</evidence>
<name>A0AA36HBL4_CYLNA</name>
<dbReference type="AlphaFoldDB" id="A0AA36HBL4"/>
<sequence length="122" mass="13759">MDAILATTVTFISPPQSFAIVCQCLTNIFDNQAIAHKARKTSRNRVSQMDKGTVGPFPPDTHFAQLRHSKEIRDLDKERIRSVHPQKEELAVTFCEHPKAITAMDASTPLSLQFRRTKGQQL</sequence>
<proteinExistence type="predicted"/>
<evidence type="ECO:0000313" key="3">
    <source>
        <dbReference type="Proteomes" id="UP001176961"/>
    </source>
</evidence>
<accession>A0AA36HBL4</accession>
<comment type="caution">
    <text evidence="2">The sequence shown here is derived from an EMBL/GenBank/DDBJ whole genome shotgun (WGS) entry which is preliminary data.</text>
</comment>
<protein>
    <submittedName>
        <fullName evidence="2">Uncharacterized protein</fullName>
    </submittedName>
</protein>
<dbReference type="Proteomes" id="UP001176961">
    <property type="component" value="Unassembled WGS sequence"/>
</dbReference>
<reference evidence="2" key="1">
    <citation type="submission" date="2023-07" db="EMBL/GenBank/DDBJ databases">
        <authorList>
            <consortium name="CYATHOMIX"/>
        </authorList>
    </citation>
    <scope>NUCLEOTIDE SEQUENCE</scope>
    <source>
        <strain evidence="2">N/A</strain>
    </source>
</reference>
<keyword evidence="3" id="KW-1185">Reference proteome</keyword>